<sequence length="97" mass="10756">MLERAVEHPARRTHAPATTDGHETSGSDDWQVDDGIRTIRILAHPGQRYPSVGVLWPNMAEPVAHWRRTKGSQPYAAGLEMQGRLAAAGIDPPKWPR</sequence>
<protein>
    <submittedName>
        <fullName evidence="2">Uncharacterized protein</fullName>
    </submittedName>
</protein>
<organism evidence="2 3">
    <name type="scientific">Skermanella aerolata</name>
    <dbReference type="NCBI Taxonomy" id="393310"/>
    <lineage>
        <taxon>Bacteria</taxon>
        <taxon>Pseudomonadati</taxon>
        <taxon>Pseudomonadota</taxon>
        <taxon>Alphaproteobacteria</taxon>
        <taxon>Rhodospirillales</taxon>
        <taxon>Azospirillaceae</taxon>
        <taxon>Skermanella</taxon>
    </lineage>
</organism>
<dbReference type="Proteomes" id="UP000321523">
    <property type="component" value="Unassembled WGS sequence"/>
</dbReference>
<dbReference type="EMBL" id="BJYZ01000014">
    <property type="protein sequence ID" value="GEO39143.1"/>
    <property type="molecule type" value="Genomic_DNA"/>
</dbReference>
<name>A0A512DRN1_9PROT</name>
<comment type="caution">
    <text evidence="2">The sequence shown here is derived from an EMBL/GenBank/DDBJ whole genome shotgun (WGS) entry which is preliminary data.</text>
</comment>
<proteinExistence type="predicted"/>
<feature type="region of interest" description="Disordered" evidence="1">
    <location>
        <begin position="1"/>
        <end position="31"/>
    </location>
</feature>
<reference evidence="2 3" key="1">
    <citation type="submission" date="2019-07" db="EMBL/GenBank/DDBJ databases">
        <title>Whole genome shotgun sequence of Skermanella aerolata NBRC 106429.</title>
        <authorList>
            <person name="Hosoyama A."/>
            <person name="Uohara A."/>
            <person name="Ohji S."/>
            <person name="Ichikawa N."/>
        </authorList>
    </citation>
    <scope>NUCLEOTIDE SEQUENCE [LARGE SCALE GENOMIC DNA]</scope>
    <source>
        <strain evidence="2 3">NBRC 106429</strain>
    </source>
</reference>
<keyword evidence="3" id="KW-1185">Reference proteome</keyword>
<dbReference type="AlphaFoldDB" id="A0A512DRN1"/>
<feature type="compositionally biased region" description="Basic and acidic residues" evidence="1">
    <location>
        <begin position="1"/>
        <end position="10"/>
    </location>
</feature>
<accession>A0A512DRN1</accession>
<dbReference type="RefSeq" id="WP_044432594.1">
    <property type="nucleotide sequence ID" value="NZ_BJYZ01000014.1"/>
</dbReference>
<gene>
    <name evidence="2" type="ORF">SAE02_32910</name>
</gene>
<dbReference type="OrthoDB" id="7273376at2"/>
<evidence type="ECO:0000256" key="1">
    <source>
        <dbReference type="SAM" id="MobiDB-lite"/>
    </source>
</evidence>
<evidence type="ECO:0000313" key="3">
    <source>
        <dbReference type="Proteomes" id="UP000321523"/>
    </source>
</evidence>
<evidence type="ECO:0000313" key="2">
    <source>
        <dbReference type="EMBL" id="GEO39143.1"/>
    </source>
</evidence>